<dbReference type="Proteomes" id="UP000606974">
    <property type="component" value="Unassembled WGS sequence"/>
</dbReference>
<accession>A0A8H7A9F2</accession>
<dbReference type="AlphaFoldDB" id="A0A8H7A9F2"/>
<comment type="caution">
    <text evidence="1">The sequence shown here is derived from an EMBL/GenBank/DDBJ whole genome shotgun (WGS) entry which is preliminary data.</text>
</comment>
<keyword evidence="2" id="KW-1185">Reference proteome</keyword>
<dbReference type="EMBL" id="JAACFV010000159">
    <property type="protein sequence ID" value="KAF7503849.1"/>
    <property type="molecule type" value="Genomic_DNA"/>
</dbReference>
<evidence type="ECO:0000313" key="2">
    <source>
        <dbReference type="Proteomes" id="UP000606974"/>
    </source>
</evidence>
<organism evidence="1 2">
    <name type="scientific">Endocarpon pusillum</name>
    <dbReference type="NCBI Taxonomy" id="364733"/>
    <lineage>
        <taxon>Eukaryota</taxon>
        <taxon>Fungi</taxon>
        <taxon>Dikarya</taxon>
        <taxon>Ascomycota</taxon>
        <taxon>Pezizomycotina</taxon>
        <taxon>Eurotiomycetes</taxon>
        <taxon>Chaetothyriomycetidae</taxon>
        <taxon>Verrucariales</taxon>
        <taxon>Verrucariaceae</taxon>
        <taxon>Endocarpon</taxon>
    </lineage>
</organism>
<protein>
    <submittedName>
        <fullName evidence="1">Uncharacterized protein</fullName>
    </submittedName>
</protein>
<reference evidence="1" key="1">
    <citation type="submission" date="2020-02" db="EMBL/GenBank/DDBJ databases">
        <authorList>
            <person name="Palmer J.M."/>
        </authorList>
    </citation>
    <scope>NUCLEOTIDE SEQUENCE</scope>
    <source>
        <strain evidence="1">EPUS1.4</strain>
        <tissue evidence="1">Thallus</tissue>
    </source>
</reference>
<evidence type="ECO:0000313" key="1">
    <source>
        <dbReference type="EMBL" id="KAF7503849.1"/>
    </source>
</evidence>
<name>A0A8H7A9F2_9EURO</name>
<proteinExistence type="predicted"/>
<gene>
    <name evidence="1" type="ORF">GJ744_003074</name>
</gene>
<sequence>MLAKHFGQHDYLITPKMFVHETNKKANFTIEKLCEQAENKSKLHVTYELEKLGREVFNKAVSQVSDAISQLNKTQKGID</sequence>